<dbReference type="EMBL" id="ASWH01000002">
    <property type="protein sequence ID" value="EOW79745.1"/>
    <property type="molecule type" value="Genomic_DNA"/>
</dbReference>
<keyword evidence="5" id="KW-1185">Reference proteome</keyword>
<dbReference type="Proteomes" id="UP000013750">
    <property type="component" value="Unassembled WGS sequence"/>
</dbReference>
<protein>
    <submittedName>
        <fullName evidence="2">Uncharacterized protein</fullName>
    </submittedName>
</protein>
<dbReference type="Proteomes" id="UP000014160">
    <property type="component" value="Unassembled WGS sequence"/>
</dbReference>
<name>R2XV29_9ENTE</name>
<proteinExistence type="predicted"/>
<feature type="compositionally biased region" description="Low complexity" evidence="1">
    <location>
        <begin position="268"/>
        <end position="278"/>
    </location>
</feature>
<dbReference type="AlphaFoldDB" id="R2XV29"/>
<accession>R2XV29</accession>
<dbReference type="eggNOG" id="ENOG503069X">
    <property type="taxonomic scope" value="Bacteria"/>
</dbReference>
<dbReference type="EMBL" id="AJDQ01000003">
    <property type="protein sequence ID" value="EOI58403.1"/>
    <property type="molecule type" value="Genomic_DNA"/>
</dbReference>
<evidence type="ECO:0000313" key="4">
    <source>
        <dbReference type="Proteomes" id="UP000013750"/>
    </source>
</evidence>
<feature type="compositionally biased region" description="Basic residues" evidence="1">
    <location>
        <begin position="324"/>
        <end position="338"/>
    </location>
</feature>
<dbReference type="RefSeq" id="WP_010778925.1">
    <property type="nucleotide sequence ID" value="NZ_ASWH01000002.1"/>
</dbReference>
<evidence type="ECO:0000256" key="1">
    <source>
        <dbReference type="SAM" id="MobiDB-lite"/>
    </source>
</evidence>
<feature type="compositionally biased region" description="Basic and acidic residues" evidence="1">
    <location>
        <begin position="310"/>
        <end position="323"/>
    </location>
</feature>
<feature type="compositionally biased region" description="Basic and acidic residues" evidence="1">
    <location>
        <begin position="213"/>
        <end position="226"/>
    </location>
</feature>
<reference evidence="3 5" key="2">
    <citation type="submission" date="2013-03" db="EMBL/GenBank/DDBJ databases">
        <title>The Genome Sequence of Enterococcus gilvus ATCC BAA-350 (PacBio/Illumina hybrid assembly).</title>
        <authorList>
            <consortium name="The Broad Institute Genomics Platform"/>
            <consortium name="The Broad Institute Genome Sequencing Center for Infectious Disease"/>
            <person name="Earl A."/>
            <person name="Russ C."/>
            <person name="Gilmore M."/>
            <person name="Surin D."/>
            <person name="Walker B."/>
            <person name="Young S."/>
            <person name="Zeng Q."/>
            <person name="Gargeya S."/>
            <person name="Fitzgerald M."/>
            <person name="Haas B."/>
            <person name="Abouelleil A."/>
            <person name="Allen A.W."/>
            <person name="Alvarado L."/>
            <person name="Arachchi H.M."/>
            <person name="Berlin A.M."/>
            <person name="Chapman S.B."/>
            <person name="Gainer-Dewar J."/>
            <person name="Goldberg J."/>
            <person name="Griggs A."/>
            <person name="Gujja S."/>
            <person name="Hansen M."/>
            <person name="Howarth C."/>
            <person name="Imamovic A."/>
            <person name="Ireland A."/>
            <person name="Larimer J."/>
            <person name="McCowan C."/>
            <person name="Murphy C."/>
            <person name="Pearson M."/>
            <person name="Poon T.W."/>
            <person name="Priest M."/>
            <person name="Roberts A."/>
            <person name="Saif S."/>
            <person name="Shea T."/>
            <person name="Sisk P."/>
            <person name="Sykes S."/>
            <person name="Wortman J."/>
            <person name="Nusbaum C."/>
            <person name="Birren B."/>
        </authorList>
    </citation>
    <scope>NUCLEOTIDE SEQUENCE [LARGE SCALE GENOMIC DNA]</scope>
    <source>
        <strain evidence="3 5">ATCC BAA-350</strain>
    </source>
</reference>
<comment type="caution">
    <text evidence="2">The sequence shown here is derived from an EMBL/GenBank/DDBJ whole genome shotgun (WGS) entry which is preliminary data.</text>
</comment>
<feature type="region of interest" description="Disordered" evidence="1">
    <location>
        <begin position="253"/>
        <end position="338"/>
    </location>
</feature>
<evidence type="ECO:0000313" key="3">
    <source>
        <dbReference type="EMBL" id="EOW79745.1"/>
    </source>
</evidence>
<evidence type="ECO:0000313" key="2">
    <source>
        <dbReference type="EMBL" id="EOI58403.1"/>
    </source>
</evidence>
<dbReference type="OrthoDB" id="2195002at2"/>
<feature type="region of interest" description="Disordered" evidence="1">
    <location>
        <begin position="213"/>
        <end position="237"/>
    </location>
</feature>
<gene>
    <name evidence="3" type="ORF">I592_03885</name>
    <name evidence="2" type="ORF">UKC_00476</name>
</gene>
<organism evidence="2 4">
    <name type="scientific">Enterococcus gilvus ATCC BAA-350</name>
    <dbReference type="NCBI Taxonomy" id="1158614"/>
    <lineage>
        <taxon>Bacteria</taxon>
        <taxon>Bacillati</taxon>
        <taxon>Bacillota</taxon>
        <taxon>Bacilli</taxon>
        <taxon>Lactobacillales</taxon>
        <taxon>Enterococcaceae</taxon>
        <taxon>Enterococcus</taxon>
    </lineage>
</organism>
<evidence type="ECO:0000313" key="5">
    <source>
        <dbReference type="Proteomes" id="UP000014160"/>
    </source>
</evidence>
<sequence length="338" mass="38315">MNAASLGQRQLFGIKKDNLLKRISTYFEETNNAGEVVEYFVAVLVRHALSVGDYSINELSDLIRSIFLTSEPTDTLRQHCVYFQDYFPDEKDWKTVIQRLFASEAAFRDYTREASAYKALLDEKNREVPVLSDYQFNLVSVFKDVTGKRHTWALQNIKKVQSTEQTRGILKILTTLTIFKTAGVRRFAEYVRYKSVKGRVDAEDVEPVVTIKEEQTPAAKTPEKPKRSAARKQAVAASTGKNNAALLYEEDVEQTSTALPDEASLDTASISAAPPSSSKTRGASEKAPSSTKYVPESLQKPDTSYMKIGKTKEQIQEAREERKRQRKIKKALNKRKRR</sequence>
<reference evidence="2 4" key="1">
    <citation type="submission" date="2013-02" db="EMBL/GenBank/DDBJ databases">
        <title>The Genome Sequence of Enterococcus gilvus ATCC BAA-350.</title>
        <authorList>
            <consortium name="The Broad Institute Genome Sequencing Platform"/>
            <consortium name="The Broad Institute Genome Sequencing Center for Infectious Disease"/>
            <person name="Earl A.M."/>
            <person name="Gilmore M.S."/>
            <person name="Lebreton F."/>
            <person name="Walker B."/>
            <person name="Young S.K."/>
            <person name="Zeng Q."/>
            <person name="Gargeya S."/>
            <person name="Fitzgerald M."/>
            <person name="Haas B."/>
            <person name="Abouelleil A."/>
            <person name="Alvarado L."/>
            <person name="Arachchi H.M."/>
            <person name="Berlin A.M."/>
            <person name="Chapman S.B."/>
            <person name="Dewar J."/>
            <person name="Goldberg J."/>
            <person name="Griggs A."/>
            <person name="Gujja S."/>
            <person name="Hansen M."/>
            <person name="Howarth C."/>
            <person name="Imamovic A."/>
            <person name="Larimer J."/>
            <person name="McCowan C."/>
            <person name="Murphy C."/>
            <person name="Neiman D."/>
            <person name="Pearson M."/>
            <person name="Priest M."/>
            <person name="Roberts A."/>
            <person name="Saif S."/>
            <person name="Shea T."/>
            <person name="Sisk P."/>
            <person name="Sykes S."/>
            <person name="Wortman J."/>
            <person name="Nusbaum C."/>
            <person name="Birren B."/>
        </authorList>
    </citation>
    <scope>NUCLEOTIDE SEQUENCE [LARGE SCALE GENOMIC DNA]</scope>
    <source>
        <strain evidence="2 4">ATCC BAA-350</strain>
    </source>
</reference>
<dbReference type="HOGENOM" id="CLU_057669_0_0_9"/>
<dbReference type="PATRIC" id="fig|1158614.3.peg.487"/>